<evidence type="ECO:0000256" key="2">
    <source>
        <dbReference type="SAM" id="Phobius"/>
    </source>
</evidence>
<gene>
    <name evidence="3" type="ORF">EDS130_LOCUS29047</name>
</gene>
<name>A0A815BJV1_ADIRI</name>
<keyword evidence="2" id="KW-0472">Membrane</keyword>
<feature type="coiled-coil region" evidence="1">
    <location>
        <begin position="411"/>
        <end position="467"/>
    </location>
</feature>
<dbReference type="EMBL" id="CAJNOJ010000193">
    <property type="protein sequence ID" value="CAF1271340.1"/>
    <property type="molecule type" value="Genomic_DNA"/>
</dbReference>
<evidence type="ECO:0000256" key="1">
    <source>
        <dbReference type="SAM" id="Coils"/>
    </source>
</evidence>
<feature type="transmembrane region" description="Helical" evidence="2">
    <location>
        <begin position="110"/>
        <end position="131"/>
    </location>
</feature>
<proteinExistence type="predicted"/>
<keyword evidence="1" id="KW-0175">Coiled coil</keyword>
<keyword evidence="2" id="KW-0812">Transmembrane</keyword>
<comment type="caution">
    <text evidence="3">The sequence shown here is derived from an EMBL/GenBank/DDBJ whole genome shotgun (WGS) entry which is preliminary data.</text>
</comment>
<dbReference type="AlphaFoldDB" id="A0A815BJV1"/>
<organism evidence="3 4">
    <name type="scientific">Adineta ricciae</name>
    <name type="common">Rotifer</name>
    <dbReference type="NCBI Taxonomy" id="249248"/>
    <lineage>
        <taxon>Eukaryota</taxon>
        <taxon>Metazoa</taxon>
        <taxon>Spiralia</taxon>
        <taxon>Gnathifera</taxon>
        <taxon>Rotifera</taxon>
        <taxon>Eurotatoria</taxon>
        <taxon>Bdelloidea</taxon>
        <taxon>Adinetida</taxon>
        <taxon>Adinetidae</taxon>
        <taxon>Adineta</taxon>
    </lineage>
</organism>
<keyword evidence="2" id="KW-1133">Transmembrane helix</keyword>
<dbReference type="Proteomes" id="UP000663852">
    <property type="component" value="Unassembled WGS sequence"/>
</dbReference>
<dbReference type="OrthoDB" id="10059847at2759"/>
<reference evidence="3" key="1">
    <citation type="submission" date="2021-02" db="EMBL/GenBank/DDBJ databases">
        <authorList>
            <person name="Nowell W R."/>
        </authorList>
    </citation>
    <scope>NUCLEOTIDE SEQUENCE</scope>
</reference>
<sequence length="482" mass="55099">MNIRTTKPHLTKDTIIHQHDLLMQAISKQRISLRDKDNLLSRLEEISNDITANRHPAGDKLQDWENQLMAIQDDLQNALVNYVPHGRRSWFRRELHDIISKIYSYGLKHLITVLAIIILLGIVLIFLWHLLVFLSCNYIPFAGAILPFCKAEVLTKTPESSPPNLENPTIKIPSVSAFVEKTTDLAERLSSVDVNAPTKLTEVKISLIDLKARVVYSNLEQPTKQIIKEKIVELRTSVESTTDSIHKMLSGFGGTLSKLEIYTKYALTYIKDESTALATLQSSSRSTELVVHGFERKVQSQFQTYLEHIDNQINRVIQMAEDVHRQLLDIDTKYETIDDVLSDSYEASQIIINGIDQEIRNEGLLARLYRNTLGNGELDKVKHQQNLATLKEFKQIVKVGIVDVNNVLLRLKQFKAEAVELKSTVTEVELAQTMPFDTHLEILRGGLTRLNELKQRLDGRLKQKQIDRVDNDDSDDRRHNDL</sequence>
<evidence type="ECO:0000313" key="3">
    <source>
        <dbReference type="EMBL" id="CAF1271340.1"/>
    </source>
</evidence>
<evidence type="ECO:0000313" key="4">
    <source>
        <dbReference type="Proteomes" id="UP000663852"/>
    </source>
</evidence>
<protein>
    <submittedName>
        <fullName evidence="3">Uncharacterized protein</fullName>
    </submittedName>
</protein>
<accession>A0A815BJV1</accession>